<name>A0A5N5FST2_9ROSA</name>
<evidence type="ECO:0000313" key="1">
    <source>
        <dbReference type="EMBL" id="KAB2604661.1"/>
    </source>
</evidence>
<protein>
    <submittedName>
        <fullName evidence="1">Uncharacterized protein</fullName>
    </submittedName>
</protein>
<reference evidence="1 2" key="2">
    <citation type="submission" date="2019-11" db="EMBL/GenBank/DDBJ databases">
        <title>A de novo genome assembly of a pear dwarfing rootstock.</title>
        <authorList>
            <person name="Wang F."/>
            <person name="Wang J."/>
            <person name="Li S."/>
            <person name="Zhang Y."/>
            <person name="Fang M."/>
            <person name="Ma L."/>
            <person name="Zhao Y."/>
            <person name="Jiang S."/>
        </authorList>
    </citation>
    <scope>NUCLEOTIDE SEQUENCE [LARGE SCALE GENOMIC DNA]</scope>
    <source>
        <strain evidence="1">S2</strain>
        <tissue evidence="1">Leaf</tissue>
    </source>
</reference>
<dbReference type="PANTHER" id="PTHR33240">
    <property type="entry name" value="OS08G0508500 PROTEIN"/>
    <property type="match status" value="1"/>
</dbReference>
<sequence>MGKQSAELTMCKEEDCIGILQPQDDPFIISVEIANYEVTLVFIDNGSSINVIFFLDFDQLGVNRDLLNGNLEPLIPFGDNIIHPFEEMDLTLSIGLHLRRMSLTTGFTIVDCFSSNNVILGQPFFTEMDMTINQKMLVMKFLTSAGIRMVRIDQCQQSYVMLQQ</sequence>
<dbReference type="Gene3D" id="2.40.70.10">
    <property type="entry name" value="Acid Proteases"/>
    <property type="match status" value="1"/>
</dbReference>
<keyword evidence="2" id="KW-1185">Reference proteome</keyword>
<organism evidence="1 2">
    <name type="scientific">Pyrus ussuriensis x Pyrus communis</name>
    <dbReference type="NCBI Taxonomy" id="2448454"/>
    <lineage>
        <taxon>Eukaryota</taxon>
        <taxon>Viridiplantae</taxon>
        <taxon>Streptophyta</taxon>
        <taxon>Embryophyta</taxon>
        <taxon>Tracheophyta</taxon>
        <taxon>Spermatophyta</taxon>
        <taxon>Magnoliopsida</taxon>
        <taxon>eudicotyledons</taxon>
        <taxon>Gunneridae</taxon>
        <taxon>Pentapetalae</taxon>
        <taxon>rosids</taxon>
        <taxon>fabids</taxon>
        <taxon>Rosales</taxon>
        <taxon>Rosaceae</taxon>
        <taxon>Amygdaloideae</taxon>
        <taxon>Maleae</taxon>
        <taxon>Pyrus</taxon>
    </lineage>
</organism>
<dbReference type="InterPro" id="IPR021109">
    <property type="entry name" value="Peptidase_aspartic_dom_sf"/>
</dbReference>
<dbReference type="Proteomes" id="UP000327157">
    <property type="component" value="Unassembled WGS sequence"/>
</dbReference>
<gene>
    <name evidence="1" type="ORF">D8674_037981</name>
</gene>
<dbReference type="OrthoDB" id="1166630at2759"/>
<accession>A0A5N5FST2</accession>
<reference evidence="1 2" key="1">
    <citation type="submission" date="2019-09" db="EMBL/GenBank/DDBJ databases">
        <authorList>
            <person name="Ou C."/>
        </authorList>
    </citation>
    <scope>NUCLEOTIDE SEQUENCE [LARGE SCALE GENOMIC DNA]</scope>
    <source>
        <strain evidence="1">S2</strain>
        <tissue evidence="1">Leaf</tissue>
    </source>
</reference>
<evidence type="ECO:0000313" key="2">
    <source>
        <dbReference type="Proteomes" id="UP000327157"/>
    </source>
</evidence>
<comment type="caution">
    <text evidence="1">The sequence shown here is derived from an EMBL/GenBank/DDBJ whole genome shotgun (WGS) entry which is preliminary data.</text>
</comment>
<dbReference type="EMBL" id="SMOL01000597">
    <property type="protein sequence ID" value="KAB2604661.1"/>
    <property type="molecule type" value="Genomic_DNA"/>
</dbReference>
<proteinExistence type="predicted"/>
<dbReference type="PANTHER" id="PTHR33240:SF15">
    <property type="entry name" value="GAG-PRO-LIKE PROTEIN"/>
    <property type="match status" value="1"/>
</dbReference>
<dbReference type="AlphaFoldDB" id="A0A5N5FST2"/>